<evidence type="ECO:0000256" key="4">
    <source>
        <dbReference type="ARBA" id="ARBA00022833"/>
    </source>
</evidence>
<proteinExistence type="predicted"/>
<dbReference type="InterPro" id="IPR011011">
    <property type="entry name" value="Znf_FYVE_PHD"/>
</dbReference>
<dbReference type="PROSITE" id="PS50089">
    <property type="entry name" value="ZF_RING_2"/>
    <property type="match status" value="1"/>
</dbReference>
<dbReference type="Gene3D" id="3.40.50.10810">
    <property type="entry name" value="Tandem AAA-ATPase domain"/>
    <property type="match status" value="2"/>
</dbReference>
<dbReference type="InterPro" id="IPR052583">
    <property type="entry name" value="ATP-helicase/E3_Ub-Ligase"/>
</dbReference>
<evidence type="ECO:0000313" key="9">
    <source>
        <dbReference type="Proteomes" id="UP000243217"/>
    </source>
</evidence>
<dbReference type="Gene3D" id="3.30.40.10">
    <property type="entry name" value="Zinc/RING finger domain, C3HC4 (zinc finger)"/>
    <property type="match status" value="2"/>
</dbReference>
<dbReference type="Pfam" id="PF13920">
    <property type="entry name" value="zf-C3HC4_3"/>
    <property type="match status" value="1"/>
</dbReference>
<dbReference type="Pfam" id="PF00271">
    <property type="entry name" value="Helicase_C"/>
    <property type="match status" value="1"/>
</dbReference>
<dbReference type="GO" id="GO:0005634">
    <property type="term" value="C:nucleus"/>
    <property type="evidence" value="ECO:0007669"/>
    <property type="project" value="TreeGrafter"/>
</dbReference>
<dbReference type="CDD" id="cd15517">
    <property type="entry name" value="PHD_TCF19_like"/>
    <property type="match status" value="1"/>
</dbReference>
<dbReference type="PANTHER" id="PTHR45865">
    <property type="entry name" value="E3 UBIQUITIN-PROTEIN LIGASE SHPRH FAMILY MEMBER"/>
    <property type="match status" value="1"/>
</dbReference>
<dbReference type="CDD" id="cd18793">
    <property type="entry name" value="SF2_C_SNF"/>
    <property type="match status" value="1"/>
</dbReference>
<dbReference type="SUPFAM" id="SSF57850">
    <property type="entry name" value="RING/U-box"/>
    <property type="match status" value="1"/>
</dbReference>
<dbReference type="InterPro" id="IPR001841">
    <property type="entry name" value="Znf_RING"/>
</dbReference>
<dbReference type="GO" id="GO:0005524">
    <property type="term" value="F:ATP binding"/>
    <property type="evidence" value="ECO:0007669"/>
    <property type="project" value="InterPro"/>
</dbReference>
<dbReference type="InterPro" id="IPR000330">
    <property type="entry name" value="SNF2_N"/>
</dbReference>
<comment type="caution">
    <text evidence="8">The sequence shown here is derived from an EMBL/GenBank/DDBJ whole genome shotgun (WGS) entry which is preliminary data.</text>
</comment>
<dbReference type="InterPro" id="IPR013083">
    <property type="entry name" value="Znf_RING/FYVE/PHD"/>
</dbReference>
<protein>
    <recommendedName>
        <fullName evidence="10">E3 ubiquitin-protein ligase SHPRH</fullName>
    </recommendedName>
</protein>
<keyword evidence="2 5" id="KW-0863">Zinc-finger</keyword>
<feature type="domain" description="Helicase C-terminal" evidence="7">
    <location>
        <begin position="1167"/>
        <end position="1322"/>
    </location>
</feature>
<dbReference type="Proteomes" id="UP000243217">
    <property type="component" value="Unassembled WGS sequence"/>
</dbReference>
<dbReference type="InterPro" id="IPR019786">
    <property type="entry name" value="Zinc_finger_PHD-type_CS"/>
</dbReference>
<name>A0A1V9ZYH9_9STRA</name>
<dbReference type="InterPro" id="IPR001650">
    <property type="entry name" value="Helicase_C-like"/>
</dbReference>
<dbReference type="PROSITE" id="PS01359">
    <property type="entry name" value="ZF_PHD_1"/>
    <property type="match status" value="1"/>
</dbReference>
<dbReference type="CDD" id="cd18070">
    <property type="entry name" value="DEXQc_SHPRH"/>
    <property type="match status" value="1"/>
</dbReference>
<organism evidence="8 9">
    <name type="scientific">Thraustotheca clavata</name>
    <dbReference type="NCBI Taxonomy" id="74557"/>
    <lineage>
        <taxon>Eukaryota</taxon>
        <taxon>Sar</taxon>
        <taxon>Stramenopiles</taxon>
        <taxon>Oomycota</taxon>
        <taxon>Saprolegniomycetes</taxon>
        <taxon>Saprolegniales</taxon>
        <taxon>Achlyaceae</taxon>
        <taxon>Thraustotheca</taxon>
    </lineage>
</organism>
<dbReference type="OrthoDB" id="46533at2759"/>
<dbReference type="SUPFAM" id="SSF52540">
    <property type="entry name" value="P-loop containing nucleoside triphosphate hydrolases"/>
    <property type="match status" value="2"/>
</dbReference>
<sequence>MVRRKQVRPNNSLVNDGESFEDEATIAVPSRRLKKKKTQRELRNLKVPLLELPCQEHSFSIICISLRVSENVLVDDGRTGEIVLVEEFDEAMKRMWHVGCEIGGTFSKWDLAALGLNQKVLEAWSQLLSAGCIGMKLQNSQLTIHVDFARSKKKDAICVFMAWLILSSKEQWRYPYIDELHGYVYNGQFAVFHKDQILDFISPVTSSIAGENLIPNAMLLPTLRPYQRAAVAWMLKRENEFNAEDLTIYNKATMLHATHRSSGKIYNVMNGVIGAFNSNRNSVYGGILADEMGLGKTVQVLACILSHPCPTIEIAIPLNTLNTHSRSSSTLSCACNSTEEHPDGWVQCDTCSIWQHKVCTGYTEGAFYCELCLRSKVPQWAAKTTLIISPFTINKQWEQEIIRHTKPGSLTVYTYTGIKSMRDCYPGPSPEWRFCRASELSKFDVVLTTYETLRYDVYHVPTERTGSLRGEKKYRKVLSPLTHLFWWRICMDEAQLVERTQAKAALLANQLSSQYRWWVTGTPFSTSLEDVFGTFVFLQFDPFQDKHYWRTLVEKNSSLERLKDTLRLCMWRNRKIDVLDQIGLPPQTTEYEWLELTDIEQHYYQQQLQLCTKSHPRHGEVTSQMLLNLTRLRQACCHPQVGSQDLRTVNGGFVMTMDEILDQMQSQAKRECEDAMRALIAALNGLAGITMLEGNFDTAVGIYYDAIALIQHHWKDFQTDLLPRLHIAHNFAKLLERFVSTTPVQTRDNPDQTNAYKREEHGLPILKDLKPIIGPGFGEALKNNDDERVLQSISELRVSASCIEKYYLMQLNGLHDVSYQKYQASYKENQNNYFASHSNIEQMTQAFLKKWCKPFEYLDDTILERLRATWLSRSSTSQRLSSRFNSVAGLLFEIQKEFSRIFESRSNVHATLTNMSQQTPSREDIEISGNCKHCRQDRRGPLCQHCIFQPELDDFRSCIGERADVFGGTSIGTVLVEIVRDVASTCGTRKEYEEVKNCIADLLHESTLATKLFQAQHARLGGLDELEMAKMTLQLDAHGLSNELFKVAPGEIPIRRMELEGDNVVATGALQEKLSQLRYLQHLHTSRQPSASNSTEEECVICHEKMPPKRAIWSCAHVFCWPCSKAILRRANGSRARCPTCRRVSLSSAIRLVRDKTSQEPPKFGTKIDAILRCIKRLGREKILLFSQWPDMLLIVATALKEESIPCYLLEHKKFFHSTISAFKAVDGVCVLALPFRHGANGLNLVEASHVILVEPHLNESVEKQAINRIHRLGQDKPTVVHRFIVQNSIEEGILSLQANKVSNAHKKPDKEEITSNEWKLLLHQDSIATHDAFWSKAVSFQDKILSRGQCKSNLERIRSYDLHESGQRIVDEATINLCGVDVNLHVAVQLLSGKLFLRQFHN</sequence>
<feature type="domain" description="RING-type" evidence="6">
    <location>
        <begin position="1099"/>
        <end position="1142"/>
    </location>
</feature>
<dbReference type="PANTHER" id="PTHR45865:SF1">
    <property type="entry name" value="E3 UBIQUITIN-PROTEIN LIGASE SHPRH"/>
    <property type="match status" value="1"/>
</dbReference>
<dbReference type="InterPro" id="IPR014001">
    <property type="entry name" value="Helicase_ATP-bd"/>
</dbReference>
<dbReference type="STRING" id="74557.A0A1V9ZYH9"/>
<dbReference type="GO" id="GO:0006974">
    <property type="term" value="P:DNA damage response"/>
    <property type="evidence" value="ECO:0007669"/>
    <property type="project" value="TreeGrafter"/>
</dbReference>
<dbReference type="InterPro" id="IPR048686">
    <property type="entry name" value="SHPRH_helical_1st"/>
</dbReference>
<dbReference type="GO" id="GO:0008270">
    <property type="term" value="F:zinc ion binding"/>
    <property type="evidence" value="ECO:0007669"/>
    <property type="project" value="UniProtKB-KW"/>
</dbReference>
<evidence type="ECO:0000259" key="7">
    <source>
        <dbReference type="PROSITE" id="PS51194"/>
    </source>
</evidence>
<keyword evidence="9" id="KW-1185">Reference proteome</keyword>
<dbReference type="InterPro" id="IPR027417">
    <property type="entry name" value="P-loop_NTPase"/>
</dbReference>
<dbReference type="GO" id="GO:0016787">
    <property type="term" value="F:hydrolase activity"/>
    <property type="evidence" value="ECO:0007669"/>
    <property type="project" value="UniProtKB-KW"/>
</dbReference>
<gene>
    <name evidence="8" type="ORF">THRCLA_04813</name>
</gene>
<keyword evidence="4" id="KW-0862">Zinc</keyword>
<evidence type="ECO:0008006" key="10">
    <source>
        <dbReference type="Google" id="ProtNLM"/>
    </source>
</evidence>
<dbReference type="EMBL" id="JNBS01001067">
    <property type="protein sequence ID" value="OQS02850.1"/>
    <property type="molecule type" value="Genomic_DNA"/>
</dbReference>
<dbReference type="SUPFAM" id="SSF57903">
    <property type="entry name" value="FYVE/PHD zinc finger"/>
    <property type="match status" value="1"/>
</dbReference>
<keyword evidence="3" id="KW-0378">Hydrolase</keyword>
<dbReference type="GO" id="GO:0061630">
    <property type="term" value="F:ubiquitin protein ligase activity"/>
    <property type="evidence" value="ECO:0007669"/>
    <property type="project" value="TreeGrafter"/>
</dbReference>
<keyword evidence="1" id="KW-0479">Metal-binding</keyword>
<evidence type="ECO:0000256" key="5">
    <source>
        <dbReference type="PROSITE-ProRule" id="PRU00175"/>
    </source>
</evidence>
<dbReference type="Pfam" id="PF21325">
    <property type="entry name" value="SHPRH_helical-1st"/>
    <property type="match status" value="1"/>
</dbReference>
<dbReference type="PROSITE" id="PS51194">
    <property type="entry name" value="HELICASE_CTER"/>
    <property type="match status" value="1"/>
</dbReference>
<dbReference type="SMART" id="SM00487">
    <property type="entry name" value="DEXDc"/>
    <property type="match status" value="1"/>
</dbReference>
<dbReference type="GO" id="GO:0000209">
    <property type="term" value="P:protein polyubiquitination"/>
    <property type="evidence" value="ECO:0007669"/>
    <property type="project" value="TreeGrafter"/>
</dbReference>
<evidence type="ECO:0000256" key="1">
    <source>
        <dbReference type="ARBA" id="ARBA00022723"/>
    </source>
</evidence>
<dbReference type="InterPro" id="IPR049730">
    <property type="entry name" value="SNF2/RAD54-like_C"/>
</dbReference>
<dbReference type="Pfam" id="PF00176">
    <property type="entry name" value="SNF2-rel_dom"/>
    <property type="match status" value="1"/>
</dbReference>
<reference evidence="8 9" key="1">
    <citation type="journal article" date="2014" name="Genome Biol. Evol.">
        <title>The secreted proteins of Achlya hypogyna and Thraustotheca clavata identify the ancestral oomycete secretome and reveal gene acquisitions by horizontal gene transfer.</title>
        <authorList>
            <person name="Misner I."/>
            <person name="Blouin N."/>
            <person name="Leonard G."/>
            <person name="Richards T.A."/>
            <person name="Lane C.E."/>
        </authorList>
    </citation>
    <scope>NUCLEOTIDE SEQUENCE [LARGE SCALE GENOMIC DNA]</scope>
    <source>
        <strain evidence="8 9">ATCC 34112</strain>
    </source>
</reference>
<evidence type="ECO:0000259" key="6">
    <source>
        <dbReference type="PROSITE" id="PS50089"/>
    </source>
</evidence>
<accession>A0A1V9ZYH9</accession>
<evidence type="ECO:0000256" key="2">
    <source>
        <dbReference type="ARBA" id="ARBA00022771"/>
    </source>
</evidence>
<dbReference type="InterPro" id="IPR038718">
    <property type="entry name" value="SNF2-like_sf"/>
</dbReference>
<evidence type="ECO:0000256" key="3">
    <source>
        <dbReference type="ARBA" id="ARBA00022801"/>
    </source>
</evidence>
<evidence type="ECO:0000313" key="8">
    <source>
        <dbReference type="EMBL" id="OQS02850.1"/>
    </source>
</evidence>
<dbReference type="Gene3D" id="3.40.50.300">
    <property type="entry name" value="P-loop containing nucleotide triphosphate hydrolases"/>
    <property type="match status" value="1"/>
</dbReference>